<keyword evidence="9" id="KW-0439">Lignin degradation</keyword>
<dbReference type="PANTHER" id="PTHR31356">
    <property type="entry name" value="THYLAKOID LUMENAL 29 KDA PROTEIN, CHLOROPLASTIC-RELATED"/>
    <property type="match status" value="1"/>
</dbReference>
<comment type="cofactor">
    <cofactor evidence="11 14">
        <name>Ca(2+)</name>
        <dbReference type="ChEBI" id="CHEBI:29108"/>
    </cofactor>
    <text evidence="11 14">Binds 2 calcium ions per subunit.</text>
</comment>
<keyword evidence="5 14" id="KW-0732">Signal</keyword>
<keyword evidence="8" id="KW-0325">Glycoprotein</keyword>
<organism evidence="16">
    <name type="scientific">Cerrena unicolor</name>
    <name type="common">Canker rot fungus</name>
    <name type="synonym">Daedalea unicolor</name>
    <dbReference type="NCBI Taxonomy" id="90312"/>
    <lineage>
        <taxon>Eukaryota</taxon>
        <taxon>Fungi</taxon>
        <taxon>Dikarya</taxon>
        <taxon>Basidiomycota</taxon>
        <taxon>Agaricomycotina</taxon>
        <taxon>Agaricomycetes</taxon>
        <taxon>Polyporales</taxon>
        <taxon>Cerrenaceae</taxon>
        <taxon>Cerrena</taxon>
    </lineage>
</organism>
<feature type="chain" id="PRO_5015019850" description="Peroxidase" evidence="14">
    <location>
        <begin position="20"/>
        <end position="375"/>
    </location>
</feature>
<feature type="binding site" description="axial binding residue" evidence="11">
    <location>
        <position position="209"/>
    </location>
    <ligand>
        <name>heme b</name>
        <dbReference type="ChEBI" id="CHEBI:60344"/>
    </ligand>
    <ligandPart>
        <name>Fe</name>
        <dbReference type="ChEBI" id="CHEBI:18248"/>
    </ligandPart>
</feature>
<dbReference type="GO" id="GO:0004601">
    <property type="term" value="F:peroxidase activity"/>
    <property type="evidence" value="ECO:0007669"/>
    <property type="project" value="UniProtKB-KW"/>
</dbReference>
<dbReference type="AlphaFoldDB" id="I3W7F0"/>
<comment type="cofactor">
    <cofactor evidence="11">
        <name>heme b</name>
        <dbReference type="ChEBI" id="CHEBI:60344"/>
    </cofactor>
    <text evidence="11">Binds 1 heme b (iron(II)-protoporphyrin IX) group per subunit.</text>
</comment>
<evidence type="ECO:0000256" key="1">
    <source>
        <dbReference type="ARBA" id="ARBA00006089"/>
    </source>
</evidence>
<feature type="site" description="Transition state stabilizer" evidence="12">
    <location>
        <position position="77"/>
    </location>
</feature>
<dbReference type="CDD" id="cd00692">
    <property type="entry name" value="ligninase"/>
    <property type="match status" value="1"/>
</dbReference>
<accession>I3W7F0</accession>
<evidence type="ECO:0000259" key="15">
    <source>
        <dbReference type="PROSITE" id="PS50873"/>
    </source>
</evidence>
<dbReference type="PANTHER" id="PTHR31356:SF66">
    <property type="entry name" value="CATALASE-PEROXIDASE"/>
    <property type="match status" value="1"/>
</dbReference>
<feature type="binding site" evidence="11">
    <location>
        <position position="100"/>
    </location>
    <ligand>
        <name>Ca(2+)</name>
        <dbReference type="ChEBI" id="CHEBI:29108"/>
        <label>1</label>
    </ligand>
</feature>
<dbReference type="InterPro" id="IPR010255">
    <property type="entry name" value="Haem_peroxidase_sf"/>
</dbReference>
<protein>
    <recommendedName>
        <fullName evidence="14">Peroxidase</fullName>
        <ecNumber evidence="14">1.11.1.-</ecNumber>
    </recommendedName>
</protein>
<evidence type="ECO:0000256" key="4">
    <source>
        <dbReference type="ARBA" id="ARBA00022723"/>
    </source>
</evidence>
<dbReference type="PROSITE" id="PS00436">
    <property type="entry name" value="PEROXIDASE_2"/>
    <property type="match status" value="1"/>
</dbReference>
<dbReference type="InterPro" id="IPR044831">
    <property type="entry name" value="Ccp1-like"/>
</dbReference>
<dbReference type="GO" id="GO:0046274">
    <property type="term" value="P:lignin catabolic process"/>
    <property type="evidence" value="ECO:0007669"/>
    <property type="project" value="UniProtKB-KW"/>
</dbReference>
<dbReference type="Pfam" id="PF11895">
    <property type="entry name" value="Peroxidase_ext"/>
    <property type="match status" value="1"/>
</dbReference>
<gene>
    <name evidence="16" type="primary">mnp2</name>
    <name evidence="17" type="synonym">MnP2</name>
</gene>
<evidence type="ECO:0000256" key="11">
    <source>
        <dbReference type="PIRSR" id="PIRSR601621-2"/>
    </source>
</evidence>
<feature type="active site" description="Proton acceptor" evidence="10">
    <location>
        <position position="81"/>
    </location>
</feature>
<keyword evidence="3 11" id="KW-0349">Heme</keyword>
<dbReference type="PROSITE" id="PS50873">
    <property type="entry name" value="PEROXIDASE_4"/>
    <property type="match status" value="1"/>
</dbReference>
<dbReference type="Gene3D" id="1.10.420.10">
    <property type="entry name" value="Peroxidase, domain 2"/>
    <property type="match status" value="1"/>
</dbReference>
<dbReference type="GO" id="GO:0042744">
    <property type="term" value="P:hydrogen peroxide catabolic process"/>
    <property type="evidence" value="ECO:0007669"/>
    <property type="project" value="TreeGrafter"/>
</dbReference>
<dbReference type="InterPro" id="IPR024589">
    <property type="entry name" value="Ligninase_C"/>
</dbReference>
<dbReference type="InterPro" id="IPR001621">
    <property type="entry name" value="Ligninase"/>
</dbReference>
<feature type="binding site" evidence="11">
    <location>
        <position position="104"/>
    </location>
    <ligand>
        <name>Ca(2+)</name>
        <dbReference type="ChEBI" id="CHEBI:29108"/>
        <label>1</label>
    </ligand>
</feature>
<sequence length="375" mass="40818">MTSLSLMVIAALFLRLVMTDSHSSVALAAPNSRLKYTCTPGRVVKHQECCKWFEILDDMQENLFENECGPEAHESLRAMFHDAIGYSRTGMFNGTYAGGGADGSIMFHAEVELAYKANVGLDEIIYPQRNVALKHDVSFGDIIHFAGAVGLTNCGGGPRLQFFAGRPNTSEPAPDYMVPAPFHTADQIFERMADAGFQPDEVVQLMTAHTVAAQHSINPGFNSAPLDSTPQDFDGQFFVETLLRGTEPAGNGTEQGEASSPLPGEFRLQSDVLLARDPRSACEWQSMINHHEVMIAKFERVMTKLTTLGQDRGALIDCSDVIPGSSRLNHEAMLPAGKTMKDIEPACALIPFPSLSTVSGPVKSLAPVRHKYAHH</sequence>
<evidence type="ECO:0000256" key="7">
    <source>
        <dbReference type="ARBA" id="ARBA00023004"/>
    </source>
</evidence>
<feature type="disulfide bond" evidence="13">
    <location>
        <begin position="68"/>
        <end position="154"/>
    </location>
</feature>
<keyword evidence="7 11" id="KW-0408">Iron</keyword>
<reference evidence="17" key="1">
    <citation type="submission" date="2012-07" db="EMBL/GenBank/DDBJ databases">
        <authorList>
            <person name="Yu C."/>
            <person name="Chi Y.J."/>
        </authorList>
    </citation>
    <scope>NUCLEOTIDE SEQUENCE</scope>
    <source>
        <strain evidence="17">CB1</strain>
    </source>
</reference>
<keyword evidence="13" id="KW-1015">Disulfide bond</keyword>
<dbReference type="Pfam" id="PF00141">
    <property type="entry name" value="peroxidase"/>
    <property type="match status" value="1"/>
</dbReference>
<dbReference type="EMBL" id="JQ782580">
    <property type="protein sequence ID" value="AFK91530.1"/>
    <property type="molecule type" value="mRNA"/>
</dbReference>
<proteinExistence type="evidence at transcript level"/>
<keyword evidence="2 14" id="KW-0575">Peroxidase</keyword>
<dbReference type="EC" id="1.11.1.-" evidence="14"/>
<feature type="binding site" evidence="11">
    <location>
        <position position="227"/>
    </location>
    <ligand>
        <name>Ca(2+)</name>
        <dbReference type="ChEBI" id="CHEBI:29108"/>
        <label>2</label>
    </ligand>
</feature>
<feature type="binding site" evidence="11">
    <location>
        <position position="210"/>
    </location>
    <ligand>
        <name>Ca(2+)</name>
        <dbReference type="ChEBI" id="CHEBI:29108"/>
        <label>2</label>
    </ligand>
</feature>
<evidence type="ECO:0000256" key="8">
    <source>
        <dbReference type="ARBA" id="ARBA00023180"/>
    </source>
</evidence>
<evidence type="ECO:0000256" key="2">
    <source>
        <dbReference type="ARBA" id="ARBA00022559"/>
    </source>
</evidence>
<feature type="domain" description="Plant heme peroxidase family profile" evidence="15">
    <location>
        <begin position="76"/>
        <end position="351"/>
    </location>
</feature>
<feature type="binding site" evidence="11">
    <location>
        <position position="234"/>
    </location>
    <ligand>
        <name>Ca(2+)</name>
        <dbReference type="ChEBI" id="CHEBI:29108"/>
        <label>2</label>
    </ligand>
</feature>
<dbReference type="GO" id="GO:0046872">
    <property type="term" value="F:metal ion binding"/>
    <property type="evidence" value="ECO:0007669"/>
    <property type="project" value="UniProtKB-UniRule"/>
</dbReference>
<name>I3W7F0_CERUI</name>
<dbReference type="EMBL" id="JX270806">
    <property type="protein sequence ID" value="AFR51951.1"/>
    <property type="molecule type" value="Genomic_DNA"/>
</dbReference>
<feature type="disulfide bond" evidence="13">
    <location>
        <begin position="49"/>
        <end position="318"/>
    </location>
</feature>
<feature type="disulfide bond" evidence="13">
    <location>
        <begin position="38"/>
        <end position="50"/>
    </location>
</feature>
<dbReference type="InterPro" id="IPR019794">
    <property type="entry name" value="Peroxidases_AS"/>
</dbReference>
<evidence type="ECO:0000313" key="16">
    <source>
        <dbReference type="EMBL" id="AFK91530.1"/>
    </source>
</evidence>
<keyword evidence="4 11" id="KW-0479">Metal-binding</keyword>
<dbReference type="InterPro" id="IPR002016">
    <property type="entry name" value="Haem_peroxidase"/>
</dbReference>
<evidence type="ECO:0000256" key="6">
    <source>
        <dbReference type="ARBA" id="ARBA00023002"/>
    </source>
</evidence>
<evidence type="ECO:0000256" key="14">
    <source>
        <dbReference type="RuleBase" id="RU363051"/>
    </source>
</evidence>
<dbReference type="PRINTS" id="PR00462">
    <property type="entry name" value="LIGNINASE"/>
</dbReference>
<keyword evidence="6 14" id="KW-0560">Oxidoreductase</keyword>
<feature type="binding site" evidence="11">
    <location>
        <position position="229"/>
    </location>
    <ligand>
        <name>Ca(2+)</name>
        <dbReference type="ChEBI" id="CHEBI:29108"/>
        <label>2</label>
    </ligand>
</feature>
<evidence type="ECO:0000256" key="9">
    <source>
        <dbReference type="ARBA" id="ARBA00023185"/>
    </source>
</evidence>
<evidence type="ECO:0000313" key="17">
    <source>
        <dbReference type="EMBL" id="AFR51951.1"/>
    </source>
</evidence>
<feature type="binding site" evidence="11">
    <location>
        <position position="82"/>
    </location>
    <ligand>
        <name>Ca(2+)</name>
        <dbReference type="ChEBI" id="CHEBI:29108"/>
        <label>1</label>
    </ligand>
</feature>
<reference evidence="16" key="2">
    <citation type="submission" date="2016-12" db="EMBL/GenBank/DDBJ databases">
        <authorList>
            <person name="Song W.-J."/>
            <person name="Kurnit D.M."/>
        </authorList>
    </citation>
    <scope>NUCLEOTIDE SEQUENCE</scope>
    <source>
        <strain evidence="16">CB1</strain>
    </source>
</reference>
<evidence type="ECO:0000256" key="3">
    <source>
        <dbReference type="ARBA" id="ARBA00022617"/>
    </source>
</evidence>
<evidence type="ECO:0000256" key="10">
    <source>
        <dbReference type="PIRSR" id="PIRSR601621-1"/>
    </source>
</evidence>
<feature type="signal peptide" evidence="14">
    <location>
        <begin position="1"/>
        <end position="19"/>
    </location>
</feature>
<dbReference type="GO" id="GO:0000302">
    <property type="term" value="P:response to reactive oxygen species"/>
    <property type="evidence" value="ECO:0007669"/>
    <property type="project" value="TreeGrafter"/>
</dbReference>
<evidence type="ECO:0000256" key="5">
    <source>
        <dbReference type="ARBA" id="ARBA00022729"/>
    </source>
</evidence>
<feature type="disulfide bond" evidence="13">
    <location>
        <begin position="282"/>
        <end position="347"/>
    </location>
</feature>
<dbReference type="PRINTS" id="PR00458">
    <property type="entry name" value="PEROXIDASE"/>
</dbReference>
<dbReference type="Gene3D" id="1.10.520.10">
    <property type="match status" value="1"/>
</dbReference>
<evidence type="ECO:0000256" key="13">
    <source>
        <dbReference type="PIRSR" id="PIRSR601621-4"/>
    </source>
</evidence>
<evidence type="ECO:0000256" key="12">
    <source>
        <dbReference type="PIRSR" id="PIRSR601621-3"/>
    </source>
</evidence>
<dbReference type="GO" id="GO:0020037">
    <property type="term" value="F:heme binding"/>
    <property type="evidence" value="ECO:0007669"/>
    <property type="project" value="UniProtKB-UniRule"/>
</dbReference>
<keyword evidence="11 14" id="KW-0106">Calcium</keyword>
<dbReference type="SUPFAM" id="SSF48113">
    <property type="entry name" value="Heme-dependent peroxidases"/>
    <property type="match status" value="1"/>
</dbReference>
<dbReference type="GO" id="GO:0034599">
    <property type="term" value="P:cellular response to oxidative stress"/>
    <property type="evidence" value="ECO:0007669"/>
    <property type="project" value="InterPro"/>
</dbReference>
<comment type="similarity">
    <text evidence="1 14">Belongs to the peroxidase family. Ligninase subfamily.</text>
</comment>
<feature type="binding site" evidence="11">
    <location>
        <position position="102"/>
    </location>
    <ligand>
        <name>Ca(2+)</name>
        <dbReference type="ChEBI" id="CHEBI:29108"/>
        <label>1</label>
    </ligand>
</feature>